<dbReference type="SMART" id="SM01134">
    <property type="entry name" value="DeoRC"/>
    <property type="match status" value="1"/>
</dbReference>
<reference evidence="5 6" key="1">
    <citation type="submission" date="2023-07" db="EMBL/GenBank/DDBJ databases">
        <title>Sorghum-associated microbial communities from plants grown in Nebraska, USA.</title>
        <authorList>
            <person name="Schachtman D."/>
        </authorList>
    </citation>
    <scope>NUCLEOTIDE SEQUENCE [LARGE SCALE GENOMIC DNA]</scope>
    <source>
        <strain evidence="5 6">DS2154</strain>
    </source>
</reference>
<dbReference type="InterPro" id="IPR014036">
    <property type="entry name" value="DeoR-like_C"/>
</dbReference>
<evidence type="ECO:0000256" key="2">
    <source>
        <dbReference type="ARBA" id="ARBA00023015"/>
    </source>
</evidence>
<dbReference type="PANTHER" id="PTHR30363">
    <property type="entry name" value="HTH-TYPE TRANSCRIPTIONAL REGULATOR SRLR-RELATED"/>
    <property type="match status" value="1"/>
</dbReference>
<sequence length="251" mass="27250">MTKRRVRQQAIIARVQAAGAYAVRDLAQELQVSEETIRRELKVLEASGAISKGHGAVSLPLGAVEGPFELRLRENAEAKQRIARAVAGLVPDGGIVHIDSGTTSYYVAKALRQHRSLTVITNSVAVSAELGGRNDNRVFLSGGELDYQYKAFFDHRSCDYLAQFTPTLAVLSVGAISRDQGLMDFHSGEAAANRIVYGKARTVILAADASKFDRYGLIRTAHLTDVDVLVTDQPLTPEYAEAFTHARIVVA</sequence>
<dbReference type="Pfam" id="PF08220">
    <property type="entry name" value="HTH_DeoR"/>
    <property type="match status" value="1"/>
</dbReference>
<dbReference type="SUPFAM" id="SSF46785">
    <property type="entry name" value="Winged helix' DNA-binding domain"/>
    <property type="match status" value="1"/>
</dbReference>
<dbReference type="InterPro" id="IPR036388">
    <property type="entry name" value="WH-like_DNA-bd_sf"/>
</dbReference>
<dbReference type="InterPro" id="IPR001034">
    <property type="entry name" value="DeoR_HTH"/>
</dbReference>
<keyword evidence="2" id="KW-0805">Transcription regulation</keyword>
<accession>A0ABU1N0M6</accession>
<proteinExistence type="predicted"/>
<dbReference type="SUPFAM" id="SSF100950">
    <property type="entry name" value="NagB/RpiA/CoA transferase-like"/>
    <property type="match status" value="1"/>
</dbReference>
<dbReference type="PANTHER" id="PTHR30363:SF4">
    <property type="entry name" value="GLYCEROL-3-PHOSPHATE REGULON REPRESSOR"/>
    <property type="match status" value="1"/>
</dbReference>
<dbReference type="Gene3D" id="1.10.10.10">
    <property type="entry name" value="Winged helix-like DNA-binding domain superfamily/Winged helix DNA-binding domain"/>
    <property type="match status" value="1"/>
</dbReference>
<evidence type="ECO:0000256" key="3">
    <source>
        <dbReference type="ARBA" id="ARBA00023163"/>
    </source>
</evidence>
<dbReference type="Proteomes" id="UP001262754">
    <property type="component" value="Unassembled WGS sequence"/>
</dbReference>
<gene>
    <name evidence="5" type="ORF">J2800_002736</name>
</gene>
<dbReference type="PRINTS" id="PR00037">
    <property type="entry name" value="HTHLACR"/>
</dbReference>
<organism evidence="5 6">
    <name type="scientific">Caulobacter rhizosphaerae</name>
    <dbReference type="NCBI Taxonomy" id="2010972"/>
    <lineage>
        <taxon>Bacteria</taxon>
        <taxon>Pseudomonadati</taxon>
        <taxon>Pseudomonadota</taxon>
        <taxon>Alphaproteobacteria</taxon>
        <taxon>Caulobacterales</taxon>
        <taxon>Caulobacteraceae</taxon>
        <taxon>Caulobacter</taxon>
    </lineage>
</organism>
<dbReference type="InterPro" id="IPR036390">
    <property type="entry name" value="WH_DNA-bd_sf"/>
</dbReference>
<name>A0ABU1N0M6_9CAUL</name>
<evidence type="ECO:0000256" key="1">
    <source>
        <dbReference type="ARBA" id="ARBA00022491"/>
    </source>
</evidence>
<comment type="caution">
    <text evidence="5">The sequence shown here is derived from an EMBL/GenBank/DDBJ whole genome shotgun (WGS) entry which is preliminary data.</text>
</comment>
<feature type="domain" description="HTH deoR-type" evidence="4">
    <location>
        <begin position="4"/>
        <end position="59"/>
    </location>
</feature>
<dbReference type="SMART" id="SM00420">
    <property type="entry name" value="HTH_DEOR"/>
    <property type="match status" value="1"/>
</dbReference>
<dbReference type="PROSITE" id="PS51000">
    <property type="entry name" value="HTH_DEOR_2"/>
    <property type="match status" value="1"/>
</dbReference>
<dbReference type="InterPro" id="IPR037171">
    <property type="entry name" value="NagB/RpiA_transferase-like"/>
</dbReference>
<dbReference type="EMBL" id="JAVDRL010000007">
    <property type="protein sequence ID" value="MDR6531983.1"/>
    <property type="molecule type" value="Genomic_DNA"/>
</dbReference>
<dbReference type="Gene3D" id="3.40.50.1360">
    <property type="match status" value="1"/>
</dbReference>
<dbReference type="RefSeq" id="WP_056751754.1">
    <property type="nucleotide sequence ID" value="NZ_BMLD01000011.1"/>
</dbReference>
<dbReference type="InterPro" id="IPR050313">
    <property type="entry name" value="Carb_Metab_HTH_regulators"/>
</dbReference>
<evidence type="ECO:0000259" key="4">
    <source>
        <dbReference type="PROSITE" id="PS51000"/>
    </source>
</evidence>
<evidence type="ECO:0000313" key="5">
    <source>
        <dbReference type="EMBL" id="MDR6531983.1"/>
    </source>
</evidence>
<keyword evidence="6" id="KW-1185">Reference proteome</keyword>
<keyword evidence="1" id="KW-0678">Repressor</keyword>
<keyword evidence="3" id="KW-0804">Transcription</keyword>
<dbReference type="Pfam" id="PF00455">
    <property type="entry name" value="DeoRC"/>
    <property type="match status" value="1"/>
</dbReference>
<protein>
    <submittedName>
        <fullName evidence="5">DeoR family glycerol-3-phosphate regulon repressor</fullName>
    </submittedName>
</protein>
<evidence type="ECO:0000313" key="6">
    <source>
        <dbReference type="Proteomes" id="UP001262754"/>
    </source>
</evidence>